<keyword evidence="1" id="KW-1133">Transmembrane helix</keyword>
<evidence type="ECO:0000256" key="1">
    <source>
        <dbReference type="SAM" id="Phobius"/>
    </source>
</evidence>
<feature type="transmembrane region" description="Helical" evidence="1">
    <location>
        <begin position="96"/>
        <end position="117"/>
    </location>
</feature>
<accession>A0A6C0L7E9</accession>
<evidence type="ECO:0000313" key="3">
    <source>
        <dbReference type="EMBL" id="QHU26869.1"/>
    </source>
</evidence>
<proteinExistence type="predicted"/>
<reference evidence="3" key="1">
    <citation type="journal article" date="2020" name="Nature">
        <title>Giant virus diversity and host interactions through global metagenomics.</title>
        <authorList>
            <person name="Schulz F."/>
            <person name="Roux S."/>
            <person name="Paez-Espino D."/>
            <person name="Jungbluth S."/>
            <person name="Walsh D.A."/>
            <person name="Denef V.J."/>
            <person name="McMahon K.D."/>
            <person name="Konstantinidis K.T."/>
            <person name="Eloe-Fadrosh E.A."/>
            <person name="Kyrpides N.C."/>
            <person name="Woyke T."/>
        </authorList>
    </citation>
    <scope>NUCLEOTIDE SEQUENCE</scope>
    <source>
        <strain evidence="3">GVMAG-M-3300027759-42</strain>
    </source>
</reference>
<feature type="domain" description="Fatty acid hydroxylase" evidence="2">
    <location>
        <begin position="10"/>
        <end position="181"/>
    </location>
</feature>
<dbReference type="EMBL" id="MN740445">
    <property type="protein sequence ID" value="QHU26869.1"/>
    <property type="molecule type" value="Genomic_DNA"/>
</dbReference>
<dbReference type="GO" id="GO:0016491">
    <property type="term" value="F:oxidoreductase activity"/>
    <property type="evidence" value="ECO:0007669"/>
    <property type="project" value="InterPro"/>
</dbReference>
<dbReference type="GO" id="GO:0008610">
    <property type="term" value="P:lipid biosynthetic process"/>
    <property type="evidence" value="ECO:0007669"/>
    <property type="project" value="InterPro"/>
</dbReference>
<dbReference type="GO" id="GO:0005506">
    <property type="term" value="F:iron ion binding"/>
    <property type="evidence" value="ECO:0007669"/>
    <property type="project" value="InterPro"/>
</dbReference>
<dbReference type="InterPro" id="IPR006694">
    <property type="entry name" value="Fatty_acid_hydroxylase"/>
</dbReference>
<dbReference type="AlphaFoldDB" id="A0A6C0L7E9"/>
<evidence type="ECO:0000259" key="2">
    <source>
        <dbReference type="Pfam" id="PF04116"/>
    </source>
</evidence>
<name>A0A6C0L7E9_9ZZZZ</name>
<sequence>MKWYDFIIVFIIIYVIASIVEYSVHKYVMHNPFPSLNYIYESHIYHHKNASLNPNLNLEEDDDNLCIPIDKSIYMYTITVVFSYFVLLFYPKKIPFVYIGICVLIILLFAVLIWNTYHPIIHGLDGRKVCGIYSFPSEQINKNSEYTSFIINNHKAHHYYKNDEKGNYNITLPFADFLFGSYNVIP</sequence>
<protein>
    <recommendedName>
        <fullName evidence="2">Fatty acid hydroxylase domain-containing protein</fullName>
    </recommendedName>
</protein>
<keyword evidence="1" id="KW-0812">Transmembrane</keyword>
<organism evidence="3">
    <name type="scientific">viral metagenome</name>
    <dbReference type="NCBI Taxonomy" id="1070528"/>
    <lineage>
        <taxon>unclassified sequences</taxon>
        <taxon>metagenomes</taxon>
        <taxon>organismal metagenomes</taxon>
    </lineage>
</organism>
<feature type="transmembrane region" description="Helical" evidence="1">
    <location>
        <begin position="6"/>
        <end position="24"/>
    </location>
</feature>
<keyword evidence="1" id="KW-0472">Membrane</keyword>
<feature type="transmembrane region" description="Helical" evidence="1">
    <location>
        <begin position="73"/>
        <end position="90"/>
    </location>
</feature>
<dbReference type="Pfam" id="PF04116">
    <property type="entry name" value="FA_hydroxylase"/>
    <property type="match status" value="1"/>
</dbReference>